<evidence type="ECO:0000313" key="1">
    <source>
        <dbReference type="EMBL" id="AQP52186.1"/>
    </source>
</evidence>
<name>A0A1Q2D1B5_9ACTN</name>
<dbReference type="KEGG" id="tfa:BW733_16500"/>
<dbReference type="STRING" id="399497.BW733_16500"/>
<dbReference type="RefSeq" id="WP_179947121.1">
    <property type="nucleotide sequence ID" value="NZ_CP019607.1"/>
</dbReference>
<sequence length="113" mass="12894">MEIRTKRIYDPASGQDGFRVLVDRLWPRGVSKERAALDLWDKEVAPSTGLREWWNHDPDTYDQFVTRYEAELDASGAAQALMEKAAGEDVLTLLYAAHDVENNAAVLARYLRR</sequence>
<evidence type="ECO:0000313" key="2">
    <source>
        <dbReference type="Proteomes" id="UP000188235"/>
    </source>
</evidence>
<dbReference type="Proteomes" id="UP000188235">
    <property type="component" value="Chromosome"/>
</dbReference>
<reference evidence="1 2" key="1">
    <citation type="journal article" date="2008" name="Int. J. Syst. Evol. Microbiol.">
        <title>Tessaracoccus flavescens sp. nov., isolated from marine sediment.</title>
        <authorList>
            <person name="Lee D.W."/>
            <person name="Lee S.D."/>
        </authorList>
    </citation>
    <scope>NUCLEOTIDE SEQUENCE [LARGE SCALE GENOMIC DNA]</scope>
    <source>
        <strain evidence="1 2">SST-39T</strain>
    </source>
</reference>
<keyword evidence="2" id="KW-1185">Reference proteome</keyword>
<dbReference type="InterPro" id="IPR052552">
    <property type="entry name" value="YeaO-like"/>
</dbReference>
<protein>
    <recommendedName>
        <fullName evidence="3">MarR family transcriptional regulator</fullName>
    </recommendedName>
</protein>
<evidence type="ECO:0008006" key="3">
    <source>
        <dbReference type="Google" id="ProtNLM"/>
    </source>
</evidence>
<dbReference type="EMBL" id="CP019607">
    <property type="protein sequence ID" value="AQP52186.1"/>
    <property type="molecule type" value="Genomic_DNA"/>
</dbReference>
<accession>A0A1Q2D1B5</accession>
<gene>
    <name evidence="1" type="ORF">BW733_16500</name>
</gene>
<dbReference type="AlphaFoldDB" id="A0A1Q2D1B5"/>
<dbReference type="Pfam" id="PF22752">
    <property type="entry name" value="DUF488-N3i"/>
    <property type="match status" value="1"/>
</dbReference>
<dbReference type="PANTHER" id="PTHR36849:SF1">
    <property type="entry name" value="CYTOPLASMIC PROTEIN"/>
    <property type="match status" value="1"/>
</dbReference>
<dbReference type="PANTHER" id="PTHR36849">
    <property type="entry name" value="CYTOPLASMIC PROTEIN-RELATED"/>
    <property type="match status" value="1"/>
</dbReference>
<organism evidence="1 2">
    <name type="scientific">Tessaracoccus flavescens</name>
    <dbReference type="NCBI Taxonomy" id="399497"/>
    <lineage>
        <taxon>Bacteria</taxon>
        <taxon>Bacillati</taxon>
        <taxon>Actinomycetota</taxon>
        <taxon>Actinomycetes</taxon>
        <taxon>Propionibacteriales</taxon>
        <taxon>Propionibacteriaceae</taxon>
        <taxon>Tessaracoccus</taxon>
    </lineage>
</organism>
<proteinExistence type="predicted"/>